<dbReference type="InterPro" id="IPR000905">
    <property type="entry name" value="Gcp-like_dom"/>
</dbReference>
<dbReference type="NCBIfam" id="TIGR03725">
    <property type="entry name" value="T6A_YeaZ"/>
    <property type="match status" value="1"/>
</dbReference>
<sequence>MNSLSLALSIEWDDCTVALAGEDLSGAAIPEIALGARERLGVQGGAQASRDALTLVRQALAQAGQPLSAVQRFLVNTGPGAFTSLRIAVGLVQGLALPRQRPVGAIGALPALAATVPEWRFPLDEASTPWLLCAALDARMHECYYAAFLCRPGHWPEEVLAPAVGAAEQAASAFAALADTLQAAGKIQAVHLAGSGFGPDFAALREWAMKTGQDAGLAAARRPSAQAVLAVAGARGAPALQPASTLCPLYVRDQVALDREGQRQLAAAREAARQAGVRQAAPISPPVRDPEAHPAAIPPRHAEASQTAQAGDHGGACHQPGEHAG</sequence>
<organism evidence="3 4">
    <name type="scientific">Lautropia dentalis</name>
    <dbReference type="NCBI Taxonomy" id="2490857"/>
    <lineage>
        <taxon>Bacteria</taxon>
        <taxon>Pseudomonadati</taxon>
        <taxon>Pseudomonadota</taxon>
        <taxon>Betaproteobacteria</taxon>
        <taxon>Burkholderiales</taxon>
        <taxon>Burkholderiaceae</taxon>
        <taxon>Lautropia</taxon>
    </lineage>
</organism>
<dbReference type="RefSeq" id="WP_125095414.1">
    <property type="nucleotide sequence ID" value="NZ_RRUE01000001.1"/>
</dbReference>
<feature type="region of interest" description="Disordered" evidence="1">
    <location>
        <begin position="266"/>
        <end position="325"/>
    </location>
</feature>
<dbReference type="InterPro" id="IPR043129">
    <property type="entry name" value="ATPase_NBD"/>
</dbReference>
<dbReference type="OrthoDB" id="9809995at2"/>
<dbReference type="Pfam" id="PF00814">
    <property type="entry name" value="TsaD"/>
    <property type="match status" value="1"/>
</dbReference>
<comment type="caution">
    <text evidence="3">The sequence shown here is derived from an EMBL/GenBank/DDBJ whole genome shotgun (WGS) entry which is preliminary data.</text>
</comment>
<feature type="domain" description="Gcp-like" evidence="2">
    <location>
        <begin position="50"/>
        <end position="146"/>
    </location>
</feature>
<dbReference type="Gene3D" id="3.30.420.40">
    <property type="match status" value="2"/>
</dbReference>
<keyword evidence="4" id="KW-1185">Reference proteome</keyword>
<dbReference type="GO" id="GO:0002949">
    <property type="term" value="P:tRNA threonylcarbamoyladenosine modification"/>
    <property type="evidence" value="ECO:0007669"/>
    <property type="project" value="InterPro"/>
</dbReference>
<evidence type="ECO:0000256" key="1">
    <source>
        <dbReference type="SAM" id="MobiDB-lite"/>
    </source>
</evidence>
<keyword evidence="3" id="KW-0808">Transferase</keyword>
<evidence type="ECO:0000313" key="4">
    <source>
        <dbReference type="Proteomes" id="UP000270261"/>
    </source>
</evidence>
<feature type="compositionally biased region" description="Low complexity" evidence="1">
    <location>
        <begin position="266"/>
        <end position="281"/>
    </location>
</feature>
<dbReference type="GO" id="GO:0016740">
    <property type="term" value="F:transferase activity"/>
    <property type="evidence" value="ECO:0007669"/>
    <property type="project" value="UniProtKB-KW"/>
</dbReference>
<name>A0A426FTQ2_9BURK</name>
<dbReference type="Proteomes" id="UP000270261">
    <property type="component" value="Unassembled WGS sequence"/>
</dbReference>
<accession>A0A426FTQ2</accession>
<dbReference type="AlphaFoldDB" id="A0A426FTQ2"/>
<evidence type="ECO:0000313" key="3">
    <source>
        <dbReference type="EMBL" id="RRN45988.1"/>
    </source>
</evidence>
<dbReference type="SUPFAM" id="SSF53067">
    <property type="entry name" value="Actin-like ATPase domain"/>
    <property type="match status" value="2"/>
</dbReference>
<dbReference type="EMBL" id="RRUE01000001">
    <property type="protein sequence ID" value="RRN45988.1"/>
    <property type="molecule type" value="Genomic_DNA"/>
</dbReference>
<proteinExistence type="predicted"/>
<protein>
    <submittedName>
        <fullName evidence="3">tRNA (Adenosine(37)-N6)-threonylcarbamoyltransferase complex dimerization subunit type 1 TsaB</fullName>
    </submittedName>
</protein>
<dbReference type="InterPro" id="IPR022496">
    <property type="entry name" value="T6A_TsaB"/>
</dbReference>
<gene>
    <name evidence="3" type="primary">tsaB</name>
    <name evidence="3" type="ORF">EHV23_07885</name>
</gene>
<reference evidence="3 4" key="1">
    <citation type="submission" date="2018-11" db="EMBL/GenBank/DDBJ databases">
        <title>Genome sequencing of Lautropia sp. KCOM 2505 (= ChDC F240).</title>
        <authorList>
            <person name="Kook J.-K."/>
            <person name="Park S.-N."/>
            <person name="Lim Y.K."/>
        </authorList>
    </citation>
    <scope>NUCLEOTIDE SEQUENCE [LARGE SCALE GENOMIC DNA]</scope>
    <source>
        <strain evidence="3 4">KCOM 2505</strain>
    </source>
</reference>
<evidence type="ECO:0000259" key="2">
    <source>
        <dbReference type="Pfam" id="PF00814"/>
    </source>
</evidence>